<feature type="compositionally biased region" description="Basic and acidic residues" evidence="1">
    <location>
        <begin position="30"/>
        <end position="62"/>
    </location>
</feature>
<organism evidence="2 3">
    <name type="scientific">Corynebacterium kutscheri</name>
    <dbReference type="NCBI Taxonomy" id="35755"/>
    <lineage>
        <taxon>Bacteria</taxon>
        <taxon>Bacillati</taxon>
        <taxon>Actinomycetota</taxon>
        <taxon>Actinomycetes</taxon>
        <taxon>Mycobacteriales</taxon>
        <taxon>Corynebacteriaceae</taxon>
        <taxon>Corynebacterium</taxon>
    </lineage>
</organism>
<protein>
    <submittedName>
        <fullName evidence="2">Uncharacterized protein</fullName>
    </submittedName>
</protein>
<feature type="region of interest" description="Disordered" evidence="1">
    <location>
        <begin position="15"/>
        <end position="66"/>
    </location>
</feature>
<dbReference type="Proteomes" id="UP000271380">
    <property type="component" value="Chromosome"/>
</dbReference>
<dbReference type="AntiFam" id="ANF00076">
    <property type="entry name" value="Shadow ORF (opposite copA)"/>
</dbReference>
<feature type="region of interest" description="Disordered" evidence="1">
    <location>
        <begin position="567"/>
        <end position="617"/>
    </location>
</feature>
<reference evidence="2 3" key="1">
    <citation type="submission" date="2018-12" db="EMBL/GenBank/DDBJ databases">
        <authorList>
            <consortium name="Pathogen Informatics"/>
        </authorList>
    </citation>
    <scope>NUCLEOTIDE SEQUENCE [LARGE SCALE GENOMIC DNA]</scope>
    <source>
        <strain evidence="2 3">NCTC949</strain>
    </source>
</reference>
<feature type="compositionally biased region" description="Basic and acidic residues" evidence="1">
    <location>
        <begin position="474"/>
        <end position="495"/>
    </location>
</feature>
<feature type="compositionally biased region" description="Basic and acidic residues" evidence="1">
    <location>
        <begin position="445"/>
        <end position="458"/>
    </location>
</feature>
<dbReference type="EMBL" id="LR134377">
    <property type="protein sequence ID" value="VEH06119.1"/>
    <property type="molecule type" value="Genomic_DNA"/>
</dbReference>
<dbReference type="AlphaFoldDB" id="A0AB38VUH9"/>
<gene>
    <name evidence="2" type="ORF">NCTC949_00959</name>
</gene>
<proteinExistence type="predicted"/>
<feature type="region of interest" description="Disordered" evidence="1">
    <location>
        <begin position="655"/>
        <end position="678"/>
    </location>
</feature>
<sequence length="692" mass="73068">MSELWRWTEHLLLAGTRSPQSVGDDDDFGDLVHEDDRCQAEHAGDRQRQQHSDDRQGQHDVLVDDPAAAAGVAQSLRDEAEVVAGEGDVGGLDRGVGAGRAHRDAHGRPGQGGRVVDAVADHRGRRRLREPGDDASLVLGTQLGVHVADPGQLRQRSSGAGVVASEHAHLDALVAQGPHDLGDLGAQLVADADRPGQEAVDGDEHAGLPLGLQVLDPGLERTGVDPARTAHRHPAAVDQATDAVPGLLGHVLRGGGSPARGGDGGGEWVRRVLLHGGSPSKHLRIVEPMGGDDGGYLGPVAGQSAGLVHGQVPDAAEALEGGPALDDDAELGRRADRGDHGDGHRDRQRAGAGRDEDDQGAGDPGLRVAEQGPEHADEDGEDHHAGHQRAGDPVSDPGSVALLGLGLLYQLHDRGQRVVGARGGRLDLQHAGAVDRARRHRFSGRDLDRDRFTGDRRSVQARPARADQPIGRDPLARADQQHVADGDLPGRDRGGDPVAQHGRGLRHELQQRAQPAAGAVHRLVLQGLGDRVEERQRGRLLDVAEDHRAHGADRHQQRDPELALHNEIPDRTGHERVRAQQQARPERDQRRDVQPRPLQRQAGAERDAGEDRHDQAGITPPRALCLLCLVRGAGRRLVAAAGGAHEASPELLAAQQPGTEQAGSMHGALSSTARVTSTSAVSAAARCGSAIS</sequence>
<evidence type="ECO:0000313" key="2">
    <source>
        <dbReference type="EMBL" id="VEH06119.1"/>
    </source>
</evidence>
<feature type="compositionally biased region" description="Basic and acidic residues" evidence="1">
    <location>
        <begin position="330"/>
        <end position="354"/>
    </location>
</feature>
<feature type="region of interest" description="Disordered" evidence="1">
    <location>
        <begin position="445"/>
        <end position="514"/>
    </location>
</feature>
<feature type="region of interest" description="Disordered" evidence="1">
    <location>
        <begin position="318"/>
        <end position="397"/>
    </location>
</feature>
<feature type="compositionally biased region" description="Basic and acidic residues" evidence="1">
    <location>
        <begin position="567"/>
        <end position="594"/>
    </location>
</feature>
<accession>A0AB38VUH9</accession>
<evidence type="ECO:0000313" key="3">
    <source>
        <dbReference type="Proteomes" id="UP000271380"/>
    </source>
</evidence>
<name>A0AB38VUH9_9CORY</name>
<evidence type="ECO:0000256" key="1">
    <source>
        <dbReference type="SAM" id="MobiDB-lite"/>
    </source>
</evidence>
<feature type="compositionally biased region" description="Basic and acidic residues" evidence="1">
    <location>
        <begin position="603"/>
        <end position="615"/>
    </location>
</feature>